<protein>
    <submittedName>
        <fullName evidence="4">Redox-sensitive bicupin YhaK (Pirin superfamily)</fullName>
    </submittedName>
</protein>
<comment type="similarity">
    <text evidence="1 2">Belongs to the pirin family.</text>
</comment>
<dbReference type="InterPro" id="IPR003829">
    <property type="entry name" value="Pirin_N_dom"/>
</dbReference>
<accession>A0ABU1UTE8</accession>
<sequence length="269" mass="28899">MTTSTTDSNSNMTATYLQHKNNLFAAESDIEKIKPFVSLNLLSAQSLQAEPALTPASGQAIITYVIAGEAAYSDSTGKQGRLQKDSWAWVIAGAGIWHSIAPITRDFIAVQMGIALSPALENSPPQTAYLQAEPNAADGDPAKLLIGWHGKKRSDFAIPSQLNYLVVPLKTQQYWSYELPLNHQFAWVTVVSGLVTTSTGKTLPSGVSIFNRPTAKIDFHAQADSILVLGSSLEFGHDLILQNTSVHTSTEALQLGHNGISAAAKTLRL</sequence>
<keyword evidence="5" id="KW-1185">Reference proteome</keyword>
<dbReference type="Proteomes" id="UP001253595">
    <property type="component" value="Unassembled WGS sequence"/>
</dbReference>
<evidence type="ECO:0000313" key="4">
    <source>
        <dbReference type="EMBL" id="MDR7088459.1"/>
    </source>
</evidence>
<dbReference type="EMBL" id="JAVDVX010000001">
    <property type="protein sequence ID" value="MDR7088459.1"/>
    <property type="molecule type" value="Genomic_DNA"/>
</dbReference>
<reference evidence="4 5" key="1">
    <citation type="submission" date="2023-07" db="EMBL/GenBank/DDBJ databases">
        <title>Sorghum-associated microbial communities from plants grown in Nebraska, USA.</title>
        <authorList>
            <person name="Schachtman D."/>
        </authorList>
    </citation>
    <scope>NUCLEOTIDE SEQUENCE [LARGE SCALE GENOMIC DNA]</scope>
    <source>
        <strain evidence="4 5">BE190</strain>
    </source>
</reference>
<gene>
    <name evidence="4" type="ORF">J2X05_000462</name>
</gene>
<organism evidence="4 5">
    <name type="scientific">Cellvibrio fibrivorans</name>
    <dbReference type="NCBI Taxonomy" id="126350"/>
    <lineage>
        <taxon>Bacteria</taxon>
        <taxon>Pseudomonadati</taxon>
        <taxon>Pseudomonadota</taxon>
        <taxon>Gammaproteobacteria</taxon>
        <taxon>Cellvibrionales</taxon>
        <taxon>Cellvibrionaceae</taxon>
        <taxon>Cellvibrio</taxon>
    </lineage>
</organism>
<proteinExistence type="inferred from homology"/>
<dbReference type="Pfam" id="PF02678">
    <property type="entry name" value="Pirin"/>
    <property type="match status" value="1"/>
</dbReference>
<evidence type="ECO:0000256" key="1">
    <source>
        <dbReference type="ARBA" id="ARBA00008416"/>
    </source>
</evidence>
<dbReference type="PANTHER" id="PTHR13903">
    <property type="entry name" value="PIRIN-RELATED"/>
    <property type="match status" value="1"/>
</dbReference>
<evidence type="ECO:0000313" key="5">
    <source>
        <dbReference type="Proteomes" id="UP001253595"/>
    </source>
</evidence>
<dbReference type="PANTHER" id="PTHR13903:SF8">
    <property type="entry name" value="PIRIN"/>
    <property type="match status" value="1"/>
</dbReference>
<dbReference type="InterPro" id="IPR014710">
    <property type="entry name" value="RmlC-like_jellyroll"/>
</dbReference>
<evidence type="ECO:0000259" key="3">
    <source>
        <dbReference type="Pfam" id="PF02678"/>
    </source>
</evidence>
<evidence type="ECO:0000256" key="2">
    <source>
        <dbReference type="RuleBase" id="RU003457"/>
    </source>
</evidence>
<comment type="caution">
    <text evidence="4">The sequence shown here is derived from an EMBL/GenBank/DDBJ whole genome shotgun (WGS) entry which is preliminary data.</text>
</comment>
<dbReference type="RefSeq" id="WP_310068114.1">
    <property type="nucleotide sequence ID" value="NZ_JAVDVX010000001.1"/>
</dbReference>
<dbReference type="InterPro" id="IPR012093">
    <property type="entry name" value="Pirin"/>
</dbReference>
<dbReference type="InterPro" id="IPR011051">
    <property type="entry name" value="RmlC_Cupin_sf"/>
</dbReference>
<dbReference type="SUPFAM" id="SSF51182">
    <property type="entry name" value="RmlC-like cupins"/>
    <property type="match status" value="1"/>
</dbReference>
<dbReference type="Gene3D" id="2.60.120.10">
    <property type="entry name" value="Jelly Rolls"/>
    <property type="match status" value="1"/>
</dbReference>
<name>A0ABU1UTE8_9GAMM</name>
<feature type="domain" description="Pirin N-terminal" evidence="3">
    <location>
        <begin position="28"/>
        <end position="104"/>
    </location>
</feature>